<feature type="transmembrane region" description="Helical" evidence="1">
    <location>
        <begin position="195"/>
        <end position="222"/>
    </location>
</feature>
<protein>
    <submittedName>
        <fullName evidence="2">ABC transporter permease</fullName>
    </submittedName>
</protein>
<dbReference type="InterPro" id="IPR010390">
    <property type="entry name" value="ABC-2_transporter-like"/>
</dbReference>
<evidence type="ECO:0000313" key="2">
    <source>
        <dbReference type="EMBL" id="OEO31532.1"/>
    </source>
</evidence>
<feature type="transmembrane region" description="Helical" evidence="1">
    <location>
        <begin position="62"/>
        <end position="82"/>
    </location>
</feature>
<evidence type="ECO:0000313" key="3">
    <source>
        <dbReference type="Proteomes" id="UP000095463"/>
    </source>
</evidence>
<feature type="transmembrane region" description="Helical" evidence="1">
    <location>
        <begin position="149"/>
        <end position="174"/>
    </location>
</feature>
<keyword evidence="1" id="KW-0472">Membrane</keyword>
<gene>
    <name evidence="2" type="ORF">VW23_015795</name>
</gene>
<accession>A0A1E5XSE0</accession>
<dbReference type="PANTHER" id="PTHR36833:SF1">
    <property type="entry name" value="INTEGRAL MEMBRANE TRANSPORT PROTEIN"/>
    <property type="match status" value="1"/>
</dbReference>
<keyword evidence="1" id="KW-1133">Transmembrane helix</keyword>
<proteinExistence type="predicted"/>
<name>A0A1E5XSE0_9HYPH</name>
<keyword evidence="1" id="KW-0812">Transmembrane</keyword>
<keyword evidence="3" id="KW-1185">Reference proteome</keyword>
<feature type="transmembrane region" description="Helical" evidence="1">
    <location>
        <begin position="234"/>
        <end position="252"/>
    </location>
</feature>
<sequence>MLRTLRILPRLALMYLRSQLEYRGAFWIDRVAQVITYASSFAVIWILADRFGTIAGWNWSELALLFSFHLLGYSLGACMSFTQMRQLEEAVRLGTLDTLLTKPISPWAYMVFSGLNPGYTGHALLGIVMMGWALSIVAVPWSIGWVAYFLASLISAAMVTGAVLTMIGATALIWTRSNHLYSLFFGFWELSRYPINIFPTAIQATMLSFVPLGFMAAVPVAVLLGKPVPILGDWAGPAALLAGPFFVALAMWQWRYALDRYQGAGG</sequence>
<dbReference type="EMBL" id="LAJE02000155">
    <property type="protein sequence ID" value="OEO31532.1"/>
    <property type="molecule type" value="Genomic_DNA"/>
</dbReference>
<dbReference type="OrthoDB" id="9788195at2"/>
<organism evidence="2 3">
    <name type="scientific">Devosia insulae DS-56</name>
    <dbReference type="NCBI Taxonomy" id="1116389"/>
    <lineage>
        <taxon>Bacteria</taxon>
        <taxon>Pseudomonadati</taxon>
        <taxon>Pseudomonadota</taxon>
        <taxon>Alphaproteobacteria</taxon>
        <taxon>Hyphomicrobiales</taxon>
        <taxon>Devosiaceae</taxon>
        <taxon>Devosia</taxon>
    </lineage>
</organism>
<dbReference type="PANTHER" id="PTHR36833">
    <property type="entry name" value="SLR0610 PROTEIN-RELATED"/>
    <property type="match status" value="1"/>
</dbReference>
<reference evidence="2 3" key="1">
    <citation type="journal article" date="2015" name="Genome Announc.">
        <title>Genome Assemblies of Three Soil-Associated Devosia species: D. insulae, D. limi, and D. soli.</title>
        <authorList>
            <person name="Hassan Y.I."/>
            <person name="Lepp D."/>
            <person name="Zhou T."/>
        </authorList>
    </citation>
    <scope>NUCLEOTIDE SEQUENCE [LARGE SCALE GENOMIC DNA]</scope>
    <source>
        <strain evidence="2 3">DS-56</strain>
    </source>
</reference>
<evidence type="ECO:0000256" key="1">
    <source>
        <dbReference type="SAM" id="Phobius"/>
    </source>
</evidence>
<dbReference type="Proteomes" id="UP000095463">
    <property type="component" value="Unassembled WGS sequence"/>
</dbReference>
<dbReference type="AlphaFoldDB" id="A0A1E5XSE0"/>
<dbReference type="RefSeq" id="WP_069909291.1">
    <property type="nucleotide sequence ID" value="NZ_LAJE02000155.1"/>
</dbReference>
<feature type="transmembrane region" description="Helical" evidence="1">
    <location>
        <begin position="27"/>
        <end position="47"/>
    </location>
</feature>
<dbReference type="Pfam" id="PF06182">
    <property type="entry name" value="ABC2_membrane_6"/>
    <property type="match status" value="1"/>
</dbReference>
<feature type="transmembrane region" description="Helical" evidence="1">
    <location>
        <begin position="123"/>
        <end position="143"/>
    </location>
</feature>
<comment type="caution">
    <text evidence="2">The sequence shown here is derived from an EMBL/GenBank/DDBJ whole genome shotgun (WGS) entry which is preliminary data.</text>
</comment>